<evidence type="ECO:0000256" key="6">
    <source>
        <dbReference type="ARBA" id="ARBA00023136"/>
    </source>
</evidence>
<feature type="transmembrane region" description="Helical" evidence="9">
    <location>
        <begin position="61"/>
        <end position="82"/>
    </location>
</feature>
<organism evidence="10 11">
    <name type="scientific">Streptoalloteichus tenebrarius (strain ATCC 17920 / DSM 40477 / JCM 4838 / CBS 697.72 / NBRC 16177 / NCIMB 11028 / NRRL B-12390 / A12253. 1 / ISP 5477)</name>
    <name type="common">Streptomyces tenebrarius</name>
    <dbReference type="NCBI Taxonomy" id="1933"/>
    <lineage>
        <taxon>Bacteria</taxon>
        <taxon>Bacillati</taxon>
        <taxon>Actinomycetota</taxon>
        <taxon>Actinomycetes</taxon>
        <taxon>Pseudonocardiales</taxon>
        <taxon>Pseudonocardiaceae</taxon>
        <taxon>Streptoalloteichus</taxon>
    </lineage>
</organism>
<keyword evidence="5 9" id="KW-1133">Transmembrane helix</keyword>
<evidence type="ECO:0000313" key="11">
    <source>
        <dbReference type="Proteomes" id="UP001205311"/>
    </source>
</evidence>
<dbReference type="InterPro" id="IPR049829">
    <property type="entry name" value="MptA/B-like"/>
</dbReference>
<evidence type="ECO:0000256" key="8">
    <source>
        <dbReference type="SAM" id="MobiDB-lite"/>
    </source>
</evidence>
<evidence type="ECO:0000256" key="3">
    <source>
        <dbReference type="ARBA" id="ARBA00022679"/>
    </source>
</evidence>
<comment type="similarity">
    <text evidence="7">Belongs to the MptA/B family.</text>
</comment>
<comment type="subcellular location">
    <subcellularLocation>
        <location evidence="1">Membrane</location>
        <topology evidence="1">Multi-pass membrane protein</topology>
    </subcellularLocation>
</comment>
<dbReference type="NCBIfam" id="NF038066">
    <property type="entry name" value="MptB"/>
    <property type="match status" value="1"/>
</dbReference>
<keyword evidence="11" id="KW-1185">Reference proteome</keyword>
<dbReference type="PRINTS" id="PR01747">
    <property type="entry name" value="DENSEGRNULE7"/>
</dbReference>
<evidence type="ECO:0000256" key="2">
    <source>
        <dbReference type="ARBA" id="ARBA00022676"/>
    </source>
</evidence>
<accession>A0ABT1HSS0</accession>
<evidence type="ECO:0000313" key="10">
    <source>
        <dbReference type="EMBL" id="MCP2258564.1"/>
    </source>
</evidence>
<feature type="compositionally biased region" description="Polar residues" evidence="8">
    <location>
        <begin position="1"/>
        <end position="11"/>
    </location>
</feature>
<dbReference type="EMBL" id="JAMTCP010000009">
    <property type="protein sequence ID" value="MCP2258564.1"/>
    <property type="molecule type" value="Genomic_DNA"/>
</dbReference>
<evidence type="ECO:0000256" key="9">
    <source>
        <dbReference type="SAM" id="Phobius"/>
    </source>
</evidence>
<dbReference type="InterPro" id="IPR008120">
    <property type="entry name" value="Dense_granule_Gra7_protein"/>
</dbReference>
<keyword evidence="4 9" id="KW-0812">Transmembrane</keyword>
<feature type="transmembrane region" description="Helical" evidence="9">
    <location>
        <begin position="382"/>
        <end position="403"/>
    </location>
</feature>
<dbReference type="Proteomes" id="UP001205311">
    <property type="component" value="Unassembled WGS sequence"/>
</dbReference>
<keyword evidence="3" id="KW-0808">Transferase</keyword>
<comment type="caution">
    <text evidence="10">The sequence shown here is derived from an EMBL/GenBank/DDBJ whole genome shotgun (WGS) entry which is preliminary data.</text>
</comment>
<keyword evidence="6 9" id="KW-0472">Membrane</keyword>
<reference evidence="10 11" key="1">
    <citation type="submission" date="2022-06" db="EMBL/GenBank/DDBJ databases">
        <title>Genomic Encyclopedia of Archaeal and Bacterial Type Strains, Phase II (KMG-II): from individual species to whole genera.</title>
        <authorList>
            <person name="Goeker M."/>
        </authorList>
    </citation>
    <scope>NUCLEOTIDE SEQUENCE [LARGE SCALE GENOMIC DNA]</scope>
    <source>
        <strain evidence="10 11">DSM 40477</strain>
    </source>
</reference>
<evidence type="ECO:0000256" key="7">
    <source>
        <dbReference type="ARBA" id="ARBA00043987"/>
    </source>
</evidence>
<feature type="transmembrane region" description="Helical" evidence="9">
    <location>
        <begin position="510"/>
        <end position="530"/>
    </location>
</feature>
<evidence type="ECO:0000256" key="5">
    <source>
        <dbReference type="ARBA" id="ARBA00022989"/>
    </source>
</evidence>
<proteinExistence type="inferred from homology"/>
<feature type="transmembrane region" description="Helical" evidence="9">
    <location>
        <begin position="227"/>
        <end position="245"/>
    </location>
</feature>
<protein>
    <submittedName>
        <fullName evidence="10">Alpha-1,6-mannosyltransferase</fullName>
    </submittedName>
</protein>
<dbReference type="Pfam" id="PF26314">
    <property type="entry name" value="MptA_B_family"/>
    <property type="match status" value="1"/>
</dbReference>
<feature type="transmembrane region" description="Helical" evidence="9">
    <location>
        <begin position="445"/>
        <end position="469"/>
    </location>
</feature>
<keyword evidence="2" id="KW-0328">Glycosyltransferase</keyword>
<gene>
    <name evidence="10" type="ORF">LX15_002262</name>
</gene>
<evidence type="ECO:0000256" key="4">
    <source>
        <dbReference type="ARBA" id="ARBA00022692"/>
    </source>
</evidence>
<feature type="transmembrane region" description="Helical" evidence="9">
    <location>
        <begin position="300"/>
        <end position="329"/>
    </location>
</feature>
<name>A0ABT1HSS0_STRSD</name>
<feature type="transmembrane region" description="Helical" evidence="9">
    <location>
        <begin position="415"/>
        <end position="433"/>
    </location>
</feature>
<feature type="region of interest" description="Disordered" evidence="8">
    <location>
        <begin position="1"/>
        <end position="51"/>
    </location>
</feature>
<feature type="transmembrane region" description="Helical" evidence="9">
    <location>
        <begin position="341"/>
        <end position="362"/>
    </location>
</feature>
<sequence length="550" mass="57867">MTRSATAHSGTAGNGGQDVADERDERRAPTAEPAAGRIGTPDEPAPLDRGERRQLDVVRRFGTVGSLLLAVGALGAGANPVVPSVQGLRLLGLPARLPTASLAVAYAGLLMVVLAWLALGRLARPGRPRLISRSQLDRTLVMWAAPLALAPPMFSRDVYSYLAQSEIAARGLDPYVVGPVDALGPDHPLTRGVPNIWRDTPAPYGPLFFSFARIITWAAGDNVELGILLHRVLALVGVGLIVWALPRLARRCGVQPVSALWLGALNPLVLFHLVSGVHNDALAIGMMLAGFEIALRHRRVAAVAGALLITCAAAVKITTAPALGFLAAALARRRGGRISDLVRVALMLTAVFVAGLVAASLLSGLGFGWTETLDTANKVKSWMSPATALGMLGGGIGIALGLGNHSDAVIALTRGIGLGLGGVTMAGLLWLSFRSWGRHRVREPLACLGVSLGLFILFGPVVHPWYLLLAAIPLAAATNSARFRTAATGISVFLALMVPPPGSTFDNRVYVLWQAVVAAVIVVLLLLWFVRRVLLREQGFPTAAPLPPTR</sequence>
<dbReference type="RefSeq" id="WP_253669483.1">
    <property type="nucleotide sequence ID" value="NZ_JAMTCP010000009.1"/>
</dbReference>
<feature type="transmembrane region" description="Helical" evidence="9">
    <location>
        <begin position="102"/>
        <end position="123"/>
    </location>
</feature>
<evidence type="ECO:0000256" key="1">
    <source>
        <dbReference type="ARBA" id="ARBA00004141"/>
    </source>
</evidence>